<keyword evidence="6 13" id="KW-0808">Transferase</keyword>
<dbReference type="RefSeq" id="WP_006566071.1">
    <property type="nucleotide sequence ID" value="NZ_BAABZP010000001.1"/>
</dbReference>
<dbReference type="SUPFAM" id="SSF55804">
    <property type="entry name" value="Phoshotransferase/anion transport protein"/>
    <property type="match status" value="1"/>
</dbReference>
<dbReference type="GO" id="GO:0009401">
    <property type="term" value="P:phosphoenolpyruvate-dependent sugar phosphotransferase system"/>
    <property type="evidence" value="ECO:0007669"/>
    <property type="project" value="UniProtKB-KW"/>
</dbReference>
<keyword evidence="8" id="KW-0418">Kinase</keyword>
<evidence type="ECO:0000256" key="11">
    <source>
        <dbReference type="ARBA" id="ARBA00030962"/>
    </source>
</evidence>
<dbReference type="InterPro" id="IPR050893">
    <property type="entry name" value="Sugar_PTS"/>
</dbReference>
<evidence type="ECO:0000256" key="7">
    <source>
        <dbReference type="ARBA" id="ARBA00022683"/>
    </source>
</evidence>
<protein>
    <recommendedName>
        <fullName evidence="2">Mannitol-specific phosphotransferase enzyme IIA component</fullName>
    </recommendedName>
    <alternativeName>
        <fullName evidence="10">EIIA</fullName>
    </alternativeName>
    <alternativeName>
        <fullName evidence="11">EIII</fullName>
    </alternativeName>
    <alternativeName>
        <fullName evidence="9">PTS system mannitol-specific EIIA component</fullName>
    </alternativeName>
</protein>
<reference evidence="13" key="1">
    <citation type="submission" date="2019-11" db="EMBL/GenBank/DDBJ databases">
        <authorList>
            <person name="Feng L."/>
        </authorList>
    </citation>
    <scope>NUCLEOTIDE SEQUENCE</scope>
    <source>
        <strain evidence="13">AcaccaeLFYP115</strain>
    </source>
</reference>
<dbReference type="PANTHER" id="PTHR30181:SF2">
    <property type="entry name" value="PTS SYSTEM MANNITOL-SPECIFIC EIICBA COMPONENT"/>
    <property type="match status" value="1"/>
</dbReference>
<dbReference type="GO" id="GO:0016301">
    <property type="term" value="F:kinase activity"/>
    <property type="evidence" value="ECO:0007669"/>
    <property type="project" value="UniProtKB-KW"/>
</dbReference>
<evidence type="ECO:0000256" key="3">
    <source>
        <dbReference type="ARBA" id="ARBA00022448"/>
    </source>
</evidence>
<comment type="function">
    <text evidence="1">The phosphoenolpyruvate-dependent sugar phosphotransferase system (sugar PTS), a major carbohydrate active transport system, catalyzes the phosphorylation of incoming sugar substrates concomitantly with their translocation across the cell membrane. The enzyme II CmtAB PTS system is involved in D-mannitol transport.</text>
</comment>
<sequence length="149" mass="16747">MMQKDKSRKPVLIKENIVLDCKAVTPEEAIIHAGELLLRSGYIKSGYISGMLSRDENFSVYLGNMLAIAHGEKGVRDQILGTGMSVLICPDGIDWHGNLVKIVMGLAAIGDEHMELLMHCANIFSDRERVERLVRCRDRERVYRMFGGI</sequence>
<evidence type="ECO:0000313" key="13">
    <source>
        <dbReference type="EMBL" id="VYT36212.1"/>
    </source>
</evidence>
<evidence type="ECO:0000256" key="4">
    <source>
        <dbReference type="ARBA" id="ARBA00022553"/>
    </source>
</evidence>
<accession>A0A6N2W5F4</accession>
<gene>
    <name evidence="13" type="primary">mtlF_7</name>
    <name evidence="13" type="ORF">ACLFYP115_02989</name>
</gene>
<dbReference type="GO" id="GO:0005886">
    <property type="term" value="C:plasma membrane"/>
    <property type="evidence" value="ECO:0007669"/>
    <property type="project" value="TreeGrafter"/>
</dbReference>
<dbReference type="CDD" id="cd00211">
    <property type="entry name" value="PTS_IIA_fru"/>
    <property type="match status" value="1"/>
</dbReference>
<dbReference type="InterPro" id="IPR002178">
    <property type="entry name" value="PTS_EIIA_type-2_dom"/>
</dbReference>
<evidence type="ECO:0000256" key="2">
    <source>
        <dbReference type="ARBA" id="ARBA00014783"/>
    </source>
</evidence>
<evidence type="ECO:0000256" key="5">
    <source>
        <dbReference type="ARBA" id="ARBA00022597"/>
    </source>
</evidence>
<evidence type="ECO:0000256" key="9">
    <source>
        <dbReference type="ARBA" id="ARBA00029908"/>
    </source>
</evidence>
<dbReference type="PROSITE" id="PS51094">
    <property type="entry name" value="PTS_EIIA_TYPE_2"/>
    <property type="match status" value="1"/>
</dbReference>
<dbReference type="InterPro" id="IPR016152">
    <property type="entry name" value="PTrfase/Anion_transptr"/>
</dbReference>
<name>A0A6N2W5F4_9FIRM</name>
<evidence type="ECO:0000256" key="8">
    <source>
        <dbReference type="ARBA" id="ARBA00022777"/>
    </source>
</evidence>
<evidence type="ECO:0000256" key="1">
    <source>
        <dbReference type="ARBA" id="ARBA00002434"/>
    </source>
</evidence>
<organism evidence="13">
    <name type="scientific">Anaerostipes caccae</name>
    <dbReference type="NCBI Taxonomy" id="105841"/>
    <lineage>
        <taxon>Bacteria</taxon>
        <taxon>Bacillati</taxon>
        <taxon>Bacillota</taxon>
        <taxon>Clostridia</taxon>
        <taxon>Lachnospirales</taxon>
        <taxon>Lachnospiraceae</taxon>
        <taxon>Anaerostipes</taxon>
    </lineage>
</organism>
<dbReference type="PANTHER" id="PTHR30181">
    <property type="entry name" value="MANNITOL PERMEASE IIC COMPONENT"/>
    <property type="match status" value="1"/>
</dbReference>
<feature type="domain" description="PTS EIIA type-2" evidence="12">
    <location>
        <begin position="10"/>
        <end position="149"/>
    </location>
</feature>
<proteinExistence type="predicted"/>
<keyword evidence="5" id="KW-0762">Sugar transport</keyword>
<dbReference type="AlphaFoldDB" id="A0A6N2W5F4"/>
<evidence type="ECO:0000259" key="12">
    <source>
        <dbReference type="PROSITE" id="PS51094"/>
    </source>
</evidence>
<keyword evidence="4" id="KW-0597">Phosphoprotein</keyword>
<evidence type="ECO:0000256" key="6">
    <source>
        <dbReference type="ARBA" id="ARBA00022679"/>
    </source>
</evidence>
<keyword evidence="7" id="KW-0598">Phosphotransferase system</keyword>
<dbReference type="EMBL" id="CACRSQ010000007">
    <property type="protein sequence ID" value="VYT36212.1"/>
    <property type="molecule type" value="Genomic_DNA"/>
</dbReference>
<dbReference type="Gene3D" id="3.40.930.10">
    <property type="entry name" value="Mannitol-specific EII, Chain A"/>
    <property type="match status" value="1"/>
</dbReference>
<dbReference type="GO" id="GO:0090563">
    <property type="term" value="F:protein-phosphocysteine-sugar phosphotransferase activity"/>
    <property type="evidence" value="ECO:0007669"/>
    <property type="project" value="TreeGrafter"/>
</dbReference>
<evidence type="ECO:0000256" key="10">
    <source>
        <dbReference type="ARBA" id="ARBA00030956"/>
    </source>
</evidence>
<dbReference type="Pfam" id="PF00359">
    <property type="entry name" value="PTS_EIIA_2"/>
    <property type="match status" value="1"/>
</dbReference>
<keyword evidence="3" id="KW-0813">Transport</keyword>